<dbReference type="Pfam" id="PF10294">
    <property type="entry name" value="Methyltransf_16"/>
    <property type="match status" value="1"/>
</dbReference>
<dbReference type="Gene3D" id="3.40.50.150">
    <property type="entry name" value="Vaccinia Virus protein VP39"/>
    <property type="match status" value="1"/>
</dbReference>
<dbReference type="InterPro" id="IPR019410">
    <property type="entry name" value="Methyltransf_16"/>
</dbReference>
<feature type="region of interest" description="Disordered" evidence="1">
    <location>
        <begin position="25"/>
        <end position="66"/>
    </location>
</feature>
<dbReference type="PANTHER" id="PTHR14614:SF156">
    <property type="entry name" value="PROTEIN-LYSINE N-METHYLTRANSFERASE EFM2"/>
    <property type="match status" value="1"/>
</dbReference>
<comment type="caution">
    <text evidence="2">The sequence shown here is derived from an EMBL/GenBank/DDBJ whole genome shotgun (WGS) entry which is preliminary data.</text>
</comment>
<dbReference type="PANTHER" id="PTHR14614">
    <property type="entry name" value="HEPATOCELLULAR CARCINOMA-ASSOCIATED ANTIGEN"/>
    <property type="match status" value="1"/>
</dbReference>
<evidence type="ECO:0000313" key="2">
    <source>
        <dbReference type="EMBL" id="RCI12514.1"/>
    </source>
</evidence>
<name>A0A367LDL5_9HYPO</name>
<dbReference type="EMBL" id="LKCN02000007">
    <property type="protein sequence ID" value="RCI12514.1"/>
    <property type="molecule type" value="Genomic_DNA"/>
</dbReference>
<protein>
    <recommendedName>
        <fullName evidence="4">FAM86 N-terminal domain-containing protein</fullName>
    </recommendedName>
</protein>
<evidence type="ECO:0000256" key="1">
    <source>
        <dbReference type="SAM" id="MobiDB-lite"/>
    </source>
</evidence>
<keyword evidence="3" id="KW-1185">Reference proteome</keyword>
<feature type="compositionally biased region" description="Low complexity" evidence="1">
    <location>
        <begin position="45"/>
        <end position="61"/>
    </location>
</feature>
<dbReference type="SUPFAM" id="SSF53335">
    <property type="entry name" value="S-adenosyl-L-methionine-dependent methyltransferases"/>
    <property type="match status" value="1"/>
</dbReference>
<feature type="non-terminal residue" evidence="2">
    <location>
        <position position="1"/>
    </location>
</feature>
<gene>
    <name evidence="2" type="ORF">L249_0352</name>
</gene>
<dbReference type="GO" id="GO:0008757">
    <property type="term" value="F:S-adenosylmethionine-dependent methyltransferase activity"/>
    <property type="evidence" value="ECO:0007669"/>
    <property type="project" value="UniProtKB-ARBA"/>
</dbReference>
<reference evidence="2 3" key="1">
    <citation type="journal article" date="2015" name="BMC Genomics">
        <title>Insights from the genome of Ophiocordyceps polyrhachis-furcata to pathogenicity and host specificity in insect fungi.</title>
        <authorList>
            <person name="Wichadakul D."/>
            <person name="Kobmoo N."/>
            <person name="Ingsriswang S."/>
            <person name="Tangphatsornruang S."/>
            <person name="Chantasingh D."/>
            <person name="Luangsa-ard J.J."/>
            <person name="Eurwilaichitr L."/>
        </authorList>
    </citation>
    <scope>NUCLEOTIDE SEQUENCE [LARGE SCALE GENOMIC DNA]</scope>
    <source>
        <strain evidence="2 3">BCC 54312</strain>
    </source>
</reference>
<dbReference type="GO" id="GO:0005829">
    <property type="term" value="C:cytosol"/>
    <property type="evidence" value="ECO:0007669"/>
    <property type="project" value="TreeGrafter"/>
</dbReference>
<feature type="region of interest" description="Disordered" evidence="1">
    <location>
        <begin position="383"/>
        <end position="402"/>
    </location>
</feature>
<dbReference type="STRING" id="1330021.A0A367LDL5"/>
<evidence type="ECO:0000313" key="3">
    <source>
        <dbReference type="Proteomes" id="UP000253664"/>
    </source>
</evidence>
<dbReference type="Proteomes" id="UP000253664">
    <property type="component" value="Unassembled WGS sequence"/>
</dbReference>
<dbReference type="AlphaFoldDB" id="A0A367LDL5"/>
<dbReference type="OrthoDB" id="433955at2759"/>
<accession>A0A367LDL5</accession>
<evidence type="ECO:0008006" key="4">
    <source>
        <dbReference type="Google" id="ProtNLM"/>
    </source>
</evidence>
<proteinExistence type="predicted"/>
<sequence length="434" mass="48129">IAPIWQRPSLSTLVETLEALELRPPSWDEHRRRRRRRRRQRRRSSSSPSSSSSSSSSSSASPVRGAMEKETRYLATIIKSPLGWISDDEGDRERVWELASKRMAERCGRTAMGDVVRPWVVGDTVELVIGEPGLTGDEALGFKTWASSFVLARHLTRLADVIGIGKELGTRPRVLELGAGTGLLGLSAAALWRTEVVVSDLPRIVPNLGKNVQQNGPLIRARGGSVAVGSLTWGGGADDDEALFGEPFQFDVVLAADALYDDHHPRLLASAIDGHLAARQDRDAARAVVIVPKRDVATMKLVDDFRTEMAGLDLFCCREEELLGRDDWGGVEDWEVGDEDEDEDEGKDAVRCWLAFLTRPVRANLNPNQAPRRLPLQAATSIIRPSRMPNAPNSRTYSRLDSRSYSHSYSRLDNSPYSRTYSRTRGVSHELAHF</sequence>
<organism evidence="2 3">
    <name type="scientific">Ophiocordyceps polyrhachis-furcata BCC 54312</name>
    <dbReference type="NCBI Taxonomy" id="1330021"/>
    <lineage>
        <taxon>Eukaryota</taxon>
        <taxon>Fungi</taxon>
        <taxon>Dikarya</taxon>
        <taxon>Ascomycota</taxon>
        <taxon>Pezizomycotina</taxon>
        <taxon>Sordariomycetes</taxon>
        <taxon>Hypocreomycetidae</taxon>
        <taxon>Hypocreales</taxon>
        <taxon>Ophiocordycipitaceae</taxon>
        <taxon>Ophiocordyceps</taxon>
    </lineage>
</organism>
<dbReference type="InterPro" id="IPR029063">
    <property type="entry name" value="SAM-dependent_MTases_sf"/>
</dbReference>
<feature type="compositionally biased region" description="Basic residues" evidence="1">
    <location>
        <begin position="31"/>
        <end position="44"/>
    </location>
</feature>